<dbReference type="AlphaFoldDB" id="A0A1A8WBM8"/>
<dbReference type="Pfam" id="PF05795">
    <property type="entry name" value="Plasmodium_Vir"/>
    <property type="match status" value="1"/>
</dbReference>
<dbReference type="Proteomes" id="UP000078560">
    <property type="component" value="Unassembled WGS sequence"/>
</dbReference>
<reference evidence="2" key="1">
    <citation type="submission" date="2016-05" db="EMBL/GenBank/DDBJ databases">
        <authorList>
            <person name="Lavstsen T."/>
            <person name="Jespersen J.S."/>
        </authorList>
    </citation>
    <scope>NUCLEOTIDE SEQUENCE [LARGE SCALE GENOMIC DNA]</scope>
</reference>
<name>A0A1A8WBM8_PLAOA</name>
<evidence type="ECO:0000256" key="1">
    <source>
        <dbReference type="SAM" id="MobiDB-lite"/>
    </source>
</evidence>
<feature type="compositionally biased region" description="Basic and acidic residues" evidence="1">
    <location>
        <begin position="203"/>
        <end position="218"/>
    </location>
</feature>
<dbReference type="Proteomes" id="UP000078546">
    <property type="component" value="Unassembled WGS sequence"/>
</dbReference>
<evidence type="ECO:0000313" key="2">
    <source>
        <dbReference type="EMBL" id="SBS89413.1"/>
    </source>
</evidence>
<proteinExistence type="predicted"/>
<organism evidence="2 5">
    <name type="scientific">Plasmodium ovale curtisi</name>
    <dbReference type="NCBI Taxonomy" id="864141"/>
    <lineage>
        <taxon>Eukaryota</taxon>
        <taxon>Sar</taxon>
        <taxon>Alveolata</taxon>
        <taxon>Apicomplexa</taxon>
        <taxon>Aconoidasida</taxon>
        <taxon>Haemosporida</taxon>
        <taxon>Plasmodiidae</taxon>
        <taxon>Plasmodium</taxon>
        <taxon>Plasmodium (Plasmodium)</taxon>
    </lineage>
</organism>
<sequence length="218" mass="25356">MFLRNLKEVNKMRDASGKYPCLHLNYWAYDKIKKKIKNPISNIHDTLIFPKAYKIGEIVNRESNENYHCLCYFYVKLNIWRERFERFHNAYNTINKLKKNNGKSSNKGENISSYSIFTGINGVTNSVESDGVVEFSYLRYTAKDKEEIYDICKMVPEGINVPVAVNQPNTDEKCKSLTKEGENAIEQRDLPKSELSDDSLSSPKEEKNTIKWKIDDTM</sequence>
<feature type="compositionally biased region" description="Basic and acidic residues" evidence="1">
    <location>
        <begin position="173"/>
        <end position="195"/>
    </location>
</feature>
<protein>
    <submittedName>
        <fullName evidence="2">PIR Superfamily Protein</fullName>
    </submittedName>
</protein>
<evidence type="ECO:0000313" key="3">
    <source>
        <dbReference type="EMBL" id="SBT01992.1"/>
    </source>
</evidence>
<gene>
    <name evidence="3" type="ORF">POVCU1_071750</name>
    <name evidence="2" type="ORF">POVCU2_0054280</name>
</gene>
<dbReference type="EMBL" id="FLQU01000721">
    <property type="protein sequence ID" value="SBS89413.1"/>
    <property type="molecule type" value="Genomic_DNA"/>
</dbReference>
<feature type="region of interest" description="Disordered" evidence="1">
    <location>
        <begin position="173"/>
        <end position="218"/>
    </location>
</feature>
<accession>A0A1A8WBM8</accession>
<dbReference type="EMBL" id="FLQV01002960">
    <property type="protein sequence ID" value="SBT01992.1"/>
    <property type="molecule type" value="Genomic_DNA"/>
</dbReference>
<evidence type="ECO:0000313" key="5">
    <source>
        <dbReference type="Proteomes" id="UP000078560"/>
    </source>
</evidence>
<dbReference type="InterPro" id="IPR008780">
    <property type="entry name" value="Plasmodium_Vir"/>
</dbReference>
<reference evidence="4 5" key="2">
    <citation type="submission" date="2016-05" db="EMBL/GenBank/DDBJ databases">
        <authorList>
            <person name="Naeem Raeece"/>
        </authorList>
    </citation>
    <scope>NUCLEOTIDE SEQUENCE [LARGE SCALE GENOMIC DNA]</scope>
</reference>
<evidence type="ECO:0000313" key="4">
    <source>
        <dbReference type="Proteomes" id="UP000078546"/>
    </source>
</evidence>